<dbReference type="PROSITE" id="PS01040">
    <property type="entry name" value="SBP_BACTERIAL_5"/>
    <property type="match status" value="1"/>
</dbReference>
<protein>
    <submittedName>
        <fullName evidence="7">Oligopeptide ABC transporter, periplasmic oligopeptide-binding protein OppA</fullName>
    </submittedName>
</protein>
<feature type="domain" description="Solute-binding protein family 5" evidence="6">
    <location>
        <begin position="78"/>
        <end position="177"/>
    </location>
</feature>
<dbReference type="InterPro" id="IPR039424">
    <property type="entry name" value="SBP_5"/>
</dbReference>
<organism evidence="7 8">
    <name type="scientific">Lentilactobacillus kosonis</name>
    <dbReference type="NCBI Taxonomy" id="2810561"/>
    <lineage>
        <taxon>Bacteria</taxon>
        <taxon>Bacillati</taxon>
        <taxon>Bacillota</taxon>
        <taxon>Bacilli</taxon>
        <taxon>Lactobacillales</taxon>
        <taxon>Lactobacillaceae</taxon>
        <taxon>Lentilactobacillus</taxon>
    </lineage>
</organism>
<keyword evidence="4" id="KW-0732">Signal</keyword>
<evidence type="ECO:0000256" key="2">
    <source>
        <dbReference type="ARBA" id="ARBA00005695"/>
    </source>
</evidence>
<accession>A0A401FI12</accession>
<dbReference type="InterPro" id="IPR023765">
    <property type="entry name" value="SBP_5_CS"/>
</dbReference>
<dbReference type="InterPro" id="IPR000914">
    <property type="entry name" value="SBP_5_dom"/>
</dbReference>
<keyword evidence="5" id="KW-0653">Protein transport</keyword>
<dbReference type="AlphaFoldDB" id="A0A401FI12"/>
<comment type="caution">
    <text evidence="7">The sequence shown here is derived from an EMBL/GenBank/DDBJ whole genome shotgun (WGS) entry which is preliminary data.</text>
</comment>
<dbReference type="PROSITE" id="PS51257">
    <property type="entry name" value="PROKAR_LIPOPROTEIN"/>
    <property type="match status" value="1"/>
</dbReference>
<comment type="similarity">
    <text evidence="2">Belongs to the bacterial solute-binding protein 5 family.</text>
</comment>
<dbReference type="GO" id="GO:0005886">
    <property type="term" value="C:plasma membrane"/>
    <property type="evidence" value="ECO:0007669"/>
    <property type="project" value="UniProtKB-SubCell"/>
</dbReference>
<name>A0A401FI12_9LACO</name>
<evidence type="ECO:0000313" key="8">
    <source>
        <dbReference type="Proteomes" id="UP000286974"/>
    </source>
</evidence>
<keyword evidence="3" id="KW-0813">Transport</keyword>
<dbReference type="PANTHER" id="PTHR30290">
    <property type="entry name" value="PERIPLASMIC BINDING COMPONENT OF ABC TRANSPORTER"/>
    <property type="match status" value="1"/>
</dbReference>
<dbReference type="Gene3D" id="3.40.190.10">
    <property type="entry name" value="Periplasmic binding protein-like II"/>
    <property type="match status" value="1"/>
</dbReference>
<dbReference type="FunFam" id="3.90.76.10:FF:000001">
    <property type="entry name" value="Oligopeptide ABC transporter substrate-binding protein"/>
    <property type="match status" value="1"/>
</dbReference>
<evidence type="ECO:0000256" key="1">
    <source>
        <dbReference type="ARBA" id="ARBA00004193"/>
    </source>
</evidence>
<keyword evidence="5" id="KW-0571">Peptide transport</keyword>
<evidence type="ECO:0000313" key="7">
    <source>
        <dbReference type="EMBL" id="GAY71999.1"/>
    </source>
</evidence>
<evidence type="ECO:0000256" key="5">
    <source>
        <dbReference type="ARBA" id="ARBA00022856"/>
    </source>
</evidence>
<proteinExistence type="inferred from homology"/>
<gene>
    <name evidence="7" type="ORF">NBRC111893_145</name>
</gene>
<dbReference type="GO" id="GO:1904680">
    <property type="term" value="F:peptide transmembrane transporter activity"/>
    <property type="evidence" value="ECO:0007669"/>
    <property type="project" value="TreeGrafter"/>
</dbReference>
<reference evidence="7 8" key="1">
    <citation type="submission" date="2017-11" db="EMBL/GenBank/DDBJ databases">
        <title>Draft Genome Sequence of Lactobacillus curieae NBRC 111893 isolated from Koso, a Japanese sugar-Vegetable Fermented Beverage.</title>
        <authorList>
            <person name="Chiou T.Y."/>
            <person name="Oshima K."/>
            <person name="Suda W."/>
            <person name="Hattori M."/>
            <person name="Takahashi T."/>
        </authorList>
    </citation>
    <scope>NUCLEOTIDE SEQUENCE [LARGE SCALE GENOMIC DNA]</scope>
    <source>
        <strain evidence="7 8">NBRC111893</strain>
    </source>
</reference>
<evidence type="ECO:0000259" key="6">
    <source>
        <dbReference type="Pfam" id="PF00496"/>
    </source>
</evidence>
<sequence length="178" mass="19531">MNNKHILGITFATLGLVLAGCGSQGASQDKNKAQVLNWTENRELATADLSQATDTLSFNVLMNTQEGLYRLDKSGIPQNALATKTQVTNGGKTYTFNLRKGVKWSDGSTVTAKDFVNSWRRTVNPKTVSQDAFYLFQVKNAEAINAGKKPVSSLGIKALSDYKLQVNLNKPVTYFKSY</sequence>
<dbReference type="Pfam" id="PF00496">
    <property type="entry name" value="SBP_bac_5"/>
    <property type="match status" value="1"/>
</dbReference>
<dbReference type="Proteomes" id="UP000286974">
    <property type="component" value="Unassembled WGS sequence"/>
</dbReference>
<evidence type="ECO:0000256" key="3">
    <source>
        <dbReference type="ARBA" id="ARBA00022448"/>
    </source>
</evidence>
<dbReference type="GO" id="GO:0015833">
    <property type="term" value="P:peptide transport"/>
    <property type="evidence" value="ECO:0007669"/>
    <property type="project" value="UniProtKB-KW"/>
</dbReference>
<keyword evidence="8" id="KW-1185">Reference proteome</keyword>
<dbReference type="SUPFAM" id="SSF53850">
    <property type="entry name" value="Periplasmic binding protein-like II"/>
    <property type="match status" value="1"/>
</dbReference>
<dbReference type="Gene3D" id="3.90.76.10">
    <property type="entry name" value="Dipeptide-binding Protein, Domain 1"/>
    <property type="match status" value="1"/>
</dbReference>
<dbReference type="EMBL" id="BEXA01000001">
    <property type="protein sequence ID" value="GAY71999.1"/>
    <property type="molecule type" value="Genomic_DNA"/>
</dbReference>
<dbReference type="PANTHER" id="PTHR30290:SF10">
    <property type="entry name" value="PERIPLASMIC OLIGOPEPTIDE-BINDING PROTEIN-RELATED"/>
    <property type="match status" value="1"/>
</dbReference>
<comment type="subcellular location">
    <subcellularLocation>
        <location evidence="1">Cell membrane</location>
        <topology evidence="1">Lipid-anchor</topology>
    </subcellularLocation>
</comment>
<evidence type="ECO:0000256" key="4">
    <source>
        <dbReference type="ARBA" id="ARBA00022729"/>
    </source>
</evidence>